<accession>A0A6I6FLW1</accession>
<dbReference type="AlphaFoldDB" id="A0A6I6FLW1"/>
<feature type="transmembrane region" description="Helical" evidence="1">
    <location>
        <begin position="21"/>
        <end position="44"/>
    </location>
</feature>
<dbReference type="EMBL" id="CP034279">
    <property type="protein sequence ID" value="QGV77206.1"/>
    <property type="molecule type" value="Genomic_DNA"/>
</dbReference>
<keyword evidence="1" id="KW-0812">Transmembrane</keyword>
<evidence type="ECO:0000313" key="4">
    <source>
        <dbReference type="Proteomes" id="UP000422572"/>
    </source>
</evidence>
<dbReference type="InterPro" id="IPR009597">
    <property type="entry name" value="DUF1206"/>
</dbReference>
<dbReference type="OrthoDB" id="4552598at2"/>
<feature type="transmembrane region" description="Helical" evidence="1">
    <location>
        <begin position="190"/>
        <end position="213"/>
    </location>
</feature>
<dbReference type="KEGG" id="sfic:EIZ62_02275"/>
<keyword evidence="4" id="KW-1185">Reference proteome</keyword>
<feature type="domain" description="DUF1206" evidence="2">
    <location>
        <begin position="24"/>
        <end position="91"/>
    </location>
</feature>
<evidence type="ECO:0000256" key="1">
    <source>
        <dbReference type="SAM" id="Phobius"/>
    </source>
</evidence>
<reference evidence="3 4" key="1">
    <citation type="submission" date="2018-12" db="EMBL/GenBank/DDBJ databases">
        <title>Complete genome sequence of Streptomyces ficellus NRRL8067, the producer of ficellomycin, feldamycin and nojirimycin.</title>
        <authorList>
            <person name="Zhang H."/>
            <person name="Yue R."/>
            <person name="Liu Y."/>
            <person name="Li M."/>
            <person name="Mu H."/>
            <person name="Zhang J."/>
        </authorList>
    </citation>
    <scope>NUCLEOTIDE SEQUENCE [LARGE SCALE GENOMIC DNA]</scope>
    <source>
        <strain evidence="3 4">NRRL 8067</strain>
    </source>
</reference>
<dbReference type="Pfam" id="PF06724">
    <property type="entry name" value="DUF1206"/>
    <property type="match status" value="3"/>
</dbReference>
<keyword evidence="1" id="KW-1133">Transmembrane helix</keyword>
<keyword evidence="1" id="KW-0472">Membrane</keyword>
<name>A0A6I6FLW1_9ACTN</name>
<evidence type="ECO:0000313" key="3">
    <source>
        <dbReference type="EMBL" id="QGV77206.1"/>
    </source>
</evidence>
<protein>
    <submittedName>
        <fullName evidence="3">DUF1206 domain-containing protein</fullName>
    </submittedName>
</protein>
<feature type="transmembrane region" description="Helical" evidence="1">
    <location>
        <begin position="64"/>
        <end position="83"/>
    </location>
</feature>
<gene>
    <name evidence="3" type="ORF">EIZ62_02275</name>
</gene>
<feature type="transmembrane region" description="Helical" evidence="1">
    <location>
        <begin position="104"/>
        <end position="125"/>
    </location>
</feature>
<organism evidence="3 4">
    <name type="scientific">Streptomyces ficellus</name>
    <dbReference type="NCBI Taxonomy" id="1977088"/>
    <lineage>
        <taxon>Bacteria</taxon>
        <taxon>Bacillati</taxon>
        <taxon>Actinomycetota</taxon>
        <taxon>Actinomycetes</taxon>
        <taxon>Kitasatosporales</taxon>
        <taxon>Streptomycetaceae</taxon>
        <taxon>Streptomyces</taxon>
    </lineage>
</organism>
<evidence type="ECO:0000259" key="2">
    <source>
        <dbReference type="Pfam" id="PF06724"/>
    </source>
</evidence>
<feature type="domain" description="DUF1206" evidence="2">
    <location>
        <begin position="197"/>
        <end position="265"/>
    </location>
</feature>
<dbReference type="Proteomes" id="UP000422572">
    <property type="component" value="Chromosome"/>
</dbReference>
<feature type="transmembrane region" description="Helical" evidence="1">
    <location>
        <begin position="242"/>
        <end position="262"/>
    </location>
</feature>
<feature type="domain" description="DUF1206" evidence="2">
    <location>
        <begin position="101"/>
        <end position="171"/>
    </location>
</feature>
<feature type="transmembrane region" description="Helical" evidence="1">
    <location>
        <begin position="145"/>
        <end position="169"/>
    </location>
</feature>
<sequence length="267" mass="27798">MVSIRNKANGKSGRTVVEVAGRWGFAARGVIYLLVGFLALRIAFGDGGEQADKGGALAEVAAKPMGSVLLWLLGIGLVGMALWQLTEALWGNKTTRRLLSAGRAVFYAVAAWSVFTFAGGDHSGGGGQSDRQSDDLTARALELPAGQWLVAAAGIGIAVAGAVGAVQAIRRSYHKHLKLGEMSTRARQAVDVAGVGGGVARGLVFMVAGGFALRAAITYRPSEAKGVDDTIRSFADTPAGPWLLVAVALGLALYGLFSFAMARWRRV</sequence>
<proteinExistence type="predicted"/>